<evidence type="ECO:0000256" key="5">
    <source>
        <dbReference type="ARBA" id="ARBA00022448"/>
    </source>
</evidence>
<evidence type="ECO:0000259" key="11">
    <source>
        <dbReference type="Pfam" id="PF02108"/>
    </source>
</evidence>
<proteinExistence type="inferred from homology"/>
<feature type="region of interest" description="Disordered" evidence="10">
    <location>
        <begin position="1"/>
        <end position="114"/>
    </location>
</feature>
<dbReference type="STRING" id="29571.SAMN05878437_2109"/>
<dbReference type="AlphaFoldDB" id="A0A1M7HFS6"/>
<dbReference type="InParanoid" id="A0A1M7HFS6"/>
<reference evidence="12 13" key="1">
    <citation type="submission" date="2016-11" db="EMBL/GenBank/DDBJ databases">
        <authorList>
            <person name="Jaros S."/>
            <person name="Januszkiewicz K."/>
            <person name="Wedrychowicz H."/>
        </authorList>
    </citation>
    <scope>NUCLEOTIDE SEQUENCE [LARGE SCALE GENOMIC DNA]</scope>
    <source>
        <strain evidence="12 13">ACAM 12</strain>
    </source>
</reference>
<accession>A0A1M7HFS6</accession>
<dbReference type="GO" id="GO:0003774">
    <property type="term" value="F:cytoskeletal motor activity"/>
    <property type="evidence" value="ECO:0007669"/>
    <property type="project" value="InterPro"/>
</dbReference>
<dbReference type="Pfam" id="PF02108">
    <property type="entry name" value="FliH"/>
    <property type="match status" value="1"/>
</dbReference>
<dbReference type="FunCoup" id="A0A1M7HFS6">
    <property type="interactions" value="37"/>
</dbReference>
<comment type="subcellular location">
    <subcellularLocation>
        <location evidence="2">Cytoplasm</location>
    </subcellularLocation>
</comment>
<dbReference type="OrthoDB" id="6415116at2"/>
<dbReference type="GO" id="GO:0005829">
    <property type="term" value="C:cytosol"/>
    <property type="evidence" value="ECO:0007669"/>
    <property type="project" value="TreeGrafter"/>
</dbReference>
<evidence type="ECO:0000256" key="7">
    <source>
        <dbReference type="ARBA" id="ARBA00022795"/>
    </source>
</evidence>
<keyword evidence="9" id="KW-1006">Bacterial flagellum protein export</keyword>
<keyword evidence="6" id="KW-0963">Cytoplasm</keyword>
<feature type="compositionally biased region" description="Basic and acidic residues" evidence="10">
    <location>
        <begin position="13"/>
        <end position="24"/>
    </location>
</feature>
<dbReference type="Proteomes" id="UP000190911">
    <property type="component" value="Chromosome I"/>
</dbReference>
<evidence type="ECO:0000256" key="8">
    <source>
        <dbReference type="ARBA" id="ARBA00022927"/>
    </source>
</evidence>
<dbReference type="InterPro" id="IPR051472">
    <property type="entry name" value="T3SS_Stator/FliH"/>
</dbReference>
<keyword evidence="13" id="KW-1185">Reference proteome</keyword>
<comment type="function">
    <text evidence="1">Needed for flagellar regrowth and assembly.</text>
</comment>
<keyword evidence="12" id="KW-0966">Cell projection</keyword>
<dbReference type="GO" id="GO:0071973">
    <property type="term" value="P:bacterial-type flagellum-dependent cell motility"/>
    <property type="evidence" value="ECO:0007669"/>
    <property type="project" value="InterPro"/>
</dbReference>
<feature type="compositionally biased region" description="Low complexity" evidence="10">
    <location>
        <begin position="40"/>
        <end position="60"/>
    </location>
</feature>
<gene>
    <name evidence="12" type="ORF">SAMN05878437_2109</name>
</gene>
<evidence type="ECO:0000256" key="4">
    <source>
        <dbReference type="ARBA" id="ARBA00016507"/>
    </source>
</evidence>
<protein>
    <recommendedName>
        <fullName evidence="4">Flagellar assembly protein FliH</fullName>
    </recommendedName>
</protein>
<sequence length="261" mass="29370">MSKSGAFNRHKTDRPAAEFDRDGSWQRWQMDELQQPPQPRQSSQTSQHQQRAAAARQAAEQARKRDAEKRQALYDEVRRKAEEEGYQAGFERGRQEGQAQGLDAGREQAQQELEQQIQQAVAPLEPLARQFTDALEQLDDGIAQSLVELALETGKHLAGDALDASPEYILRVVRDLLHTEPPLVGQQRLWLNADDHDLVARHLGDELNAAGWKLQPDAQLGRGSCRVTSAQGDLDATFESRWQAINTRKRKRDASPTHSSL</sequence>
<keyword evidence="12" id="KW-0282">Flagellum</keyword>
<name>A0A1M7HFS6_9GAMM</name>
<keyword evidence="7" id="KW-1005">Bacterial flagellum biogenesis</keyword>
<keyword evidence="12" id="KW-0969">Cilium</keyword>
<evidence type="ECO:0000313" key="13">
    <source>
        <dbReference type="Proteomes" id="UP000190911"/>
    </source>
</evidence>
<keyword evidence="5" id="KW-0813">Transport</keyword>
<evidence type="ECO:0000256" key="10">
    <source>
        <dbReference type="SAM" id="MobiDB-lite"/>
    </source>
</evidence>
<dbReference type="PRINTS" id="PR01003">
    <property type="entry name" value="FLGFLIH"/>
</dbReference>
<comment type="similarity">
    <text evidence="3">Belongs to the FliH family.</text>
</comment>
<dbReference type="PANTHER" id="PTHR34982">
    <property type="entry name" value="YOP PROTEINS TRANSLOCATION PROTEIN L"/>
    <property type="match status" value="1"/>
</dbReference>
<dbReference type="RefSeq" id="WP_079553461.1">
    <property type="nucleotide sequence ID" value="NZ_LT670847.1"/>
</dbReference>
<evidence type="ECO:0000313" key="12">
    <source>
        <dbReference type="EMBL" id="SHM27335.1"/>
    </source>
</evidence>
<dbReference type="PANTHER" id="PTHR34982:SF1">
    <property type="entry name" value="FLAGELLAR ASSEMBLY PROTEIN FLIH"/>
    <property type="match status" value="1"/>
</dbReference>
<evidence type="ECO:0000256" key="2">
    <source>
        <dbReference type="ARBA" id="ARBA00004496"/>
    </source>
</evidence>
<organism evidence="12 13">
    <name type="scientific">Vreelandella subglaciescola</name>
    <dbReference type="NCBI Taxonomy" id="29571"/>
    <lineage>
        <taxon>Bacteria</taxon>
        <taxon>Pseudomonadati</taxon>
        <taxon>Pseudomonadota</taxon>
        <taxon>Gammaproteobacteria</taxon>
        <taxon>Oceanospirillales</taxon>
        <taxon>Halomonadaceae</taxon>
        <taxon>Vreelandella</taxon>
    </lineage>
</organism>
<feature type="domain" description="Flagellar assembly protein FliH/Type III secretion system HrpE" evidence="11">
    <location>
        <begin position="119"/>
        <end position="244"/>
    </location>
</feature>
<dbReference type="EMBL" id="LT670847">
    <property type="protein sequence ID" value="SHM27335.1"/>
    <property type="molecule type" value="Genomic_DNA"/>
</dbReference>
<dbReference type="GO" id="GO:0015031">
    <property type="term" value="P:protein transport"/>
    <property type="evidence" value="ECO:0007669"/>
    <property type="project" value="UniProtKB-KW"/>
</dbReference>
<evidence type="ECO:0000256" key="3">
    <source>
        <dbReference type="ARBA" id="ARBA00006602"/>
    </source>
</evidence>
<keyword evidence="8" id="KW-0653">Protein transport</keyword>
<dbReference type="InterPro" id="IPR000563">
    <property type="entry name" value="Flag_FliH"/>
</dbReference>
<evidence type="ECO:0000256" key="1">
    <source>
        <dbReference type="ARBA" id="ARBA00003041"/>
    </source>
</evidence>
<dbReference type="GO" id="GO:0044781">
    <property type="term" value="P:bacterial-type flagellum organization"/>
    <property type="evidence" value="ECO:0007669"/>
    <property type="project" value="UniProtKB-KW"/>
</dbReference>
<evidence type="ECO:0000256" key="9">
    <source>
        <dbReference type="ARBA" id="ARBA00023225"/>
    </source>
</evidence>
<evidence type="ECO:0000256" key="6">
    <source>
        <dbReference type="ARBA" id="ARBA00022490"/>
    </source>
</evidence>
<dbReference type="InterPro" id="IPR018035">
    <property type="entry name" value="Flagellar_FliH/T3SS_HrpE"/>
</dbReference>
<dbReference type="GO" id="GO:0009288">
    <property type="term" value="C:bacterial-type flagellum"/>
    <property type="evidence" value="ECO:0007669"/>
    <property type="project" value="InterPro"/>
</dbReference>
<feature type="compositionally biased region" description="Basic and acidic residues" evidence="10">
    <location>
        <begin position="61"/>
        <end position="83"/>
    </location>
</feature>